<accession>A0A8I1DG32</accession>
<keyword evidence="3" id="KW-1185">Reference proteome</keyword>
<dbReference type="PANTHER" id="PTHR37298:SF1">
    <property type="entry name" value="UPF0111 PROTEIN YKAA"/>
    <property type="match status" value="1"/>
</dbReference>
<dbReference type="InterPro" id="IPR018445">
    <property type="entry name" value="Put_Phosphate_transp_reg"/>
</dbReference>
<evidence type="ECO:0000313" key="3">
    <source>
        <dbReference type="Proteomes" id="UP000633619"/>
    </source>
</evidence>
<dbReference type="Pfam" id="PF01865">
    <property type="entry name" value="PhoU_div"/>
    <property type="match status" value="1"/>
</dbReference>
<gene>
    <name evidence="2" type="ORF">I8U20_12930</name>
</gene>
<comment type="caution">
    <text evidence="2">The sequence shown here is derived from an EMBL/GenBank/DDBJ whole genome shotgun (WGS) entry which is preliminary data.</text>
</comment>
<dbReference type="Proteomes" id="UP000633619">
    <property type="component" value="Unassembled WGS sequence"/>
</dbReference>
<reference evidence="2 3" key="1">
    <citation type="submission" date="2020-12" db="EMBL/GenBank/DDBJ databases">
        <title>WGS of Thermoactinomyces spp.</title>
        <authorList>
            <person name="Cheng K."/>
        </authorList>
    </citation>
    <scope>NUCLEOTIDE SEQUENCE [LARGE SCALE GENOMIC DNA]</scope>
    <source>
        <strain evidence="3">CICC 10671\DSM 43846</strain>
    </source>
</reference>
<dbReference type="EMBL" id="JAECVW010000011">
    <property type="protein sequence ID" value="MBH8596205.1"/>
    <property type="molecule type" value="Genomic_DNA"/>
</dbReference>
<dbReference type="Gene3D" id="1.20.58.220">
    <property type="entry name" value="Phosphate transport system protein phou homolog 2, domain 2"/>
    <property type="match status" value="1"/>
</dbReference>
<dbReference type="PANTHER" id="PTHR37298">
    <property type="entry name" value="UPF0111 PROTEIN YKAA"/>
    <property type="match status" value="1"/>
</dbReference>
<name>A0A8I1DG32_THEIN</name>
<organism evidence="2 3">
    <name type="scientific">Thermoactinomyces intermedius</name>
    <dbReference type="NCBI Taxonomy" id="2024"/>
    <lineage>
        <taxon>Bacteria</taxon>
        <taxon>Bacillati</taxon>
        <taxon>Bacillota</taxon>
        <taxon>Bacilli</taxon>
        <taxon>Bacillales</taxon>
        <taxon>Thermoactinomycetaceae</taxon>
        <taxon>Thermoactinomyces</taxon>
    </lineage>
</organism>
<dbReference type="InterPro" id="IPR038078">
    <property type="entry name" value="PhoU-like_sf"/>
</dbReference>
<dbReference type="AlphaFoldDB" id="A0A8I1DG32"/>
<evidence type="ECO:0000256" key="1">
    <source>
        <dbReference type="ARBA" id="ARBA00008591"/>
    </source>
</evidence>
<sequence length="203" mass="23672">MFKKQKTSLYSKTLMDITSLIVEAAELFRENVENLEQREQYGERIKRLESKGDEFVQLLISQLNKEYFPPMDREDIFQLVAKLDDILDGIEACAERSLYIEKTTPQLIRFADILVQTAKILQEAFTSLNDRRFEALHKATIEVNSLESEADQLLRDSLSELFFDPKDVVLLIKMKDIYERLEKTTDDAEDIADVFESMIIKYA</sequence>
<comment type="similarity">
    <text evidence="1">Belongs to the UPF0111 family.</text>
</comment>
<dbReference type="InterPro" id="IPR052912">
    <property type="entry name" value="UPF0111_domain"/>
</dbReference>
<dbReference type="SUPFAM" id="SSF109755">
    <property type="entry name" value="PhoU-like"/>
    <property type="match status" value="1"/>
</dbReference>
<evidence type="ECO:0000313" key="2">
    <source>
        <dbReference type="EMBL" id="MBH8596205.1"/>
    </source>
</evidence>
<proteinExistence type="inferred from homology"/>
<dbReference type="RefSeq" id="WP_037996035.1">
    <property type="nucleotide sequence ID" value="NZ_JACEIR010000013.1"/>
</dbReference>
<protein>
    <submittedName>
        <fullName evidence="2">DUF47 family protein</fullName>
    </submittedName>
</protein>